<name>A0A3M0KN44_HIRRU</name>
<organism evidence="2 3">
    <name type="scientific">Hirundo rustica rustica</name>
    <dbReference type="NCBI Taxonomy" id="333673"/>
    <lineage>
        <taxon>Eukaryota</taxon>
        <taxon>Metazoa</taxon>
        <taxon>Chordata</taxon>
        <taxon>Craniata</taxon>
        <taxon>Vertebrata</taxon>
        <taxon>Euteleostomi</taxon>
        <taxon>Archelosauria</taxon>
        <taxon>Archosauria</taxon>
        <taxon>Dinosauria</taxon>
        <taxon>Saurischia</taxon>
        <taxon>Theropoda</taxon>
        <taxon>Coelurosauria</taxon>
        <taxon>Aves</taxon>
        <taxon>Neognathae</taxon>
        <taxon>Neoaves</taxon>
        <taxon>Telluraves</taxon>
        <taxon>Australaves</taxon>
        <taxon>Passeriformes</taxon>
        <taxon>Sylvioidea</taxon>
        <taxon>Hirundinidae</taxon>
        <taxon>Hirundo</taxon>
    </lineage>
</organism>
<sequence length="91" mass="9900">MLHWSQGNPRSKYGLGEELIENIPAEKGLDVLVDGKLNLNQQCMPIDQMARLDQKQCGQQAEGGDSPPRLCPCDTPPGVLGPPLGCFVQEK</sequence>
<keyword evidence="3" id="KW-1185">Reference proteome</keyword>
<dbReference type="EMBL" id="QRBI01000106">
    <property type="protein sequence ID" value="RMC12664.1"/>
    <property type="molecule type" value="Genomic_DNA"/>
</dbReference>
<comment type="caution">
    <text evidence="2">The sequence shown here is derived from an EMBL/GenBank/DDBJ whole genome shotgun (WGS) entry which is preliminary data.</text>
</comment>
<feature type="region of interest" description="Disordered" evidence="1">
    <location>
        <begin position="55"/>
        <end position="74"/>
    </location>
</feature>
<gene>
    <name evidence="2" type="ORF">DUI87_10188</name>
</gene>
<reference evidence="2 3" key="1">
    <citation type="submission" date="2018-07" db="EMBL/GenBank/DDBJ databases">
        <title>A high quality draft genome assembly of the barn swallow (H. rustica rustica).</title>
        <authorList>
            <person name="Formenti G."/>
            <person name="Chiara M."/>
            <person name="Poveda L."/>
            <person name="Francoijs K.-J."/>
            <person name="Bonisoli-Alquati A."/>
            <person name="Canova L."/>
            <person name="Gianfranceschi L."/>
            <person name="Horner D.S."/>
            <person name="Saino N."/>
        </authorList>
    </citation>
    <scope>NUCLEOTIDE SEQUENCE [LARGE SCALE GENOMIC DNA]</scope>
    <source>
        <strain evidence="2">Chelidonia</strain>
        <tissue evidence="2">Blood</tissue>
    </source>
</reference>
<dbReference type="Proteomes" id="UP000269221">
    <property type="component" value="Unassembled WGS sequence"/>
</dbReference>
<evidence type="ECO:0000256" key="1">
    <source>
        <dbReference type="SAM" id="MobiDB-lite"/>
    </source>
</evidence>
<accession>A0A3M0KN44</accession>
<dbReference type="AlphaFoldDB" id="A0A3M0KN44"/>
<evidence type="ECO:0000313" key="3">
    <source>
        <dbReference type="Proteomes" id="UP000269221"/>
    </source>
</evidence>
<evidence type="ECO:0000313" key="2">
    <source>
        <dbReference type="EMBL" id="RMC12664.1"/>
    </source>
</evidence>
<proteinExistence type="predicted"/>
<protein>
    <submittedName>
        <fullName evidence="2">Uncharacterized protein</fullName>
    </submittedName>
</protein>